<dbReference type="Proteomes" id="UP000193922">
    <property type="component" value="Unassembled WGS sequence"/>
</dbReference>
<evidence type="ECO:0000313" key="1">
    <source>
        <dbReference type="EMBL" id="ORX65439.1"/>
    </source>
</evidence>
<name>A0A1Y1VVX2_9FUNG</name>
<feature type="non-terminal residue" evidence="1">
    <location>
        <position position="65"/>
    </location>
</feature>
<dbReference type="OrthoDB" id="2393881at2759"/>
<accession>A0A1Y1VVX2</accession>
<organism evidence="1 2">
    <name type="scientific">Linderina pennispora</name>
    <dbReference type="NCBI Taxonomy" id="61395"/>
    <lineage>
        <taxon>Eukaryota</taxon>
        <taxon>Fungi</taxon>
        <taxon>Fungi incertae sedis</taxon>
        <taxon>Zoopagomycota</taxon>
        <taxon>Kickxellomycotina</taxon>
        <taxon>Kickxellomycetes</taxon>
        <taxon>Kickxellales</taxon>
        <taxon>Kickxellaceae</taxon>
        <taxon>Linderina</taxon>
    </lineage>
</organism>
<protein>
    <submittedName>
        <fullName evidence="1">Uncharacterized protein</fullName>
    </submittedName>
</protein>
<evidence type="ECO:0000313" key="2">
    <source>
        <dbReference type="Proteomes" id="UP000193922"/>
    </source>
</evidence>
<dbReference type="AlphaFoldDB" id="A0A1Y1VVX2"/>
<proteinExistence type="predicted"/>
<dbReference type="EMBL" id="MCFD01000030">
    <property type="protein sequence ID" value="ORX65439.1"/>
    <property type="molecule type" value="Genomic_DNA"/>
</dbReference>
<reference evidence="1 2" key="1">
    <citation type="submission" date="2016-07" db="EMBL/GenBank/DDBJ databases">
        <title>Pervasive Adenine N6-methylation of Active Genes in Fungi.</title>
        <authorList>
            <consortium name="DOE Joint Genome Institute"/>
            <person name="Mondo S.J."/>
            <person name="Dannebaum R.O."/>
            <person name="Kuo R.C."/>
            <person name="Labutti K."/>
            <person name="Haridas S."/>
            <person name="Kuo A."/>
            <person name="Salamov A."/>
            <person name="Ahrendt S.R."/>
            <person name="Lipzen A."/>
            <person name="Sullivan W."/>
            <person name="Andreopoulos W.B."/>
            <person name="Clum A."/>
            <person name="Lindquist E."/>
            <person name="Daum C."/>
            <person name="Ramamoorthy G.K."/>
            <person name="Gryganskyi A."/>
            <person name="Culley D."/>
            <person name="Magnuson J.K."/>
            <person name="James T.Y."/>
            <person name="O'Malley M.A."/>
            <person name="Stajich J.E."/>
            <person name="Spatafora J.W."/>
            <person name="Visel A."/>
            <person name="Grigoriev I.V."/>
        </authorList>
    </citation>
    <scope>NUCLEOTIDE SEQUENCE [LARGE SCALE GENOMIC DNA]</scope>
    <source>
        <strain evidence="1 2">ATCC 12442</strain>
    </source>
</reference>
<dbReference type="RefSeq" id="XP_040739644.1">
    <property type="nucleotide sequence ID" value="XM_040888861.1"/>
</dbReference>
<sequence>MTEEEEQEDFGMHNFCLPIRKQRGVNLLEAEVEYNSHLGIIPFYELGTTFKRLSNKEIVRVKNKN</sequence>
<gene>
    <name evidence="1" type="ORF">DL89DRAFT_270968</name>
</gene>
<dbReference type="GeneID" id="63805509"/>
<keyword evidence="2" id="KW-1185">Reference proteome</keyword>
<comment type="caution">
    <text evidence="1">The sequence shown here is derived from an EMBL/GenBank/DDBJ whole genome shotgun (WGS) entry which is preliminary data.</text>
</comment>